<dbReference type="EMBL" id="JAODUP010000908">
    <property type="protein sequence ID" value="KAK2142839.1"/>
    <property type="molecule type" value="Genomic_DNA"/>
</dbReference>
<dbReference type="AlphaFoldDB" id="A0AAD9MTW0"/>
<keyword evidence="5" id="KW-0472">Membrane</keyword>
<dbReference type="Proteomes" id="UP001208570">
    <property type="component" value="Unassembled WGS sequence"/>
</dbReference>
<dbReference type="GO" id="GO:0005776">
    <property type="term" value="C:autophagosome"/>
    <property type="evidence" value="ECO:0007669"/>
    <property type="project" value="UniProtKB-SubCell"/>
</dbReference>
<evidence type="ECO:0000256" key="3">
    <source>
        <dbReference type="ARBA" id="ARBA00022490"/>
    </source>
</evidence>
<evidence type="ECO:0000256" key="2">
    <source>
        <dbReference type="ARBA" id="ARBA00007293"/>
    </source>
</evidence>
<comment type="subcellular location">
    <subcellularLocation>
        <location evidence="1">Cytoplasmic vesicle</location>
        <location evidence="1">Autophagosome</location>
    </subcellularLocation>
    <subcellularLocation>
        <location evidence="8">Endomembrane system</location>
        <topology evidence="8">Lipid-anchor</topology>
    </subcellularLocation>
</comment>
<evidence type="ECO:0000256" key="9">
    <source>
        <dbReference type="PIRSR" id="PIRSR604241-50"/>
    </source>
</evidence>
<dbReference type="CDD" id="cd16129">
    <property type="entry name" value="Ubl_ATG8_MAP1LC3"/>
    <property type="match status" value="1"/>
</dbReference>
<evidence type="ECO:0000313" key="12">
    <source>
        <dbReference type="Proteomes" id="UP001208570"/>
    </source>
</evidence>
<dbReference type="Gene3D" id="3.10.20.90">
    <property type="entry name" value="Phosphatidylinositol 3-kinase Catalytic Subunit, Chain A, domain 1"/>
    <property type="match status" value="1"/>
</dbReference>
<comment type="similarity">
    <text evidence="2 10">Belongs to the ATG8 family.</text>
</comment>
<dbReference type="GO" id="GO:0012505">
    <property type="term" value="C:endomembrane system"/>
    <property type="evidence" value="ECO:0007669"/>
    <property type="project" value="UniProtKB-SubCell"/>
</dbReference>
<keyword evidence="6 9" id="KW-0449">Lipoprotein</keyword>
<protein>
    <recommendedName>
        <fullName evidence="13">Autophagy-related protein</fullName>
    </recommendedName>
</protein>
<dbReference type="Pfam" id="PF02991">
    <property type="entry name" value="ATG8"/>
    <property type="match status" value="1"/>
</dbReference>
<feature type="lipid moiety-binding region" description="Phosphatidylserine amidated glycine; alternate" evidence="9">
    <location>
        <position position="165"/>
    </location>
</feature>
<dbReference type="InterPro" id="IPR004241">
    <property type="entry name" value="Atg8-like"/>
</dbReference>
<dbReference type="GO" id="GO:0016236">
    <property type="term" value="P:macroautophagy"/>
    <property type="evidence" value="ECO:0007669"/>
    <property type="project" value="UniProtKB-ARBA"/>
</dbReference>
<dbReference type="GO" id="GO:0006950">
    <property type="term" value="P:response to stress"/>
    <property type="evidence" value="ECO:0007669"/>
    <property type="project" value="UniProtKB-ARBA"/>
</dbReference>
<proteinExistence type="inferred from homology"/>
<evidence type="ECO:0000256" key="6">
    <source>
        <dbReference type="ARBA" id="ARBA00023288"/>
    </source>
</evidence>
<evidence type="ECO:0008006" key="13">
    <source>
        <dbReference type="Google" id="ProtNLM"/>
    </source>
</evidence>
<sequence>MIHYVGGKFNIRNSVNTGNVPGHHKGSLFILRFTFVVLFSSIHKMDCGYKTFKQRRTFGTRVKDVQQIKEKHADKIPVIIERYAHEKNLPQLDKTKFLVPDNVNMSELVRIIRRRLQLHPHQAFFLLVNNRNMVSNTTPIVEVYEANKDDDGFLYVVYASQETFGDCR</sequence>
<comment type="caution">
    <text evidence="11">The sequence shown here is derived from an EMBL/GenBank/DDBJ whole genome shotgun (WGS) entry which is preliminary data.</text>
</comment>
<dbReference type="PANTHER" id="PTHR10969">
    <property type="entry name" value="MICROTUBULE-ASSOCIATED PROTEINS 1A/1B LIGHT CHAIN 3-RELATED"/>
    <property type="match status" value="1"/>
</dbReference>
<evidence type="ECO:0000313" key="11">
    <source>
        <dbReference type="EMBL" id="KAK2142839.1"/>
    </source>
</evidence>
<name>A0AAD9MTW0_9ANNE</name>
<evidence type="ECO:0000256" key="10">
    <source>
        <dbReference type="RuleBase" id="RU004384"/>
    </source>
</evidence>
<dbReference type="SUPFAM" id="SSF54236">
    <property type="entry name" value="Ubiquitin-like"/>
    <property type="match status" value="1"/>
</dbReference>
<dbReference type="FunFam" id="3.10.20.90:FF:000149">
    <property type="entry name" value="microtubule-associated proteins 1A/1B light chain 3C"/>
    <property type="match status" value="1"/>
</dbReference>
<evidence type="ECO:0000256" key="8">
    <source>
        <dbReference type="ARBA" id="ARBA00037868"/>
    </source>
</evidence>
<evidence type="ECO:0000256" key="5">
    <source>
        <dbReference type="ARBA" id="ARBA00023136"/>
    </source>
</evidence>
<gene>
    <name evidence="11" type="ORF">LSH36_908g01066</name>
</gene>
<evidence type="ECO:0000256" key="1">
    <source>
        <dbReference type="ARBA" id="ARBA00004419"/>
    </source>
</evidence>
<keyword evidence="7" id="KW-0968">Cytoplasmic vesicle</keyword>
<dbReference type="GO" id="GO:0031410">
    <property type="term" value="C:cytoplasmic vesicle"/>
    <property type="evidence" value="ECO:0007669"/>
    <property type="project" value="UniProtKB-KW"/>
</dbReference>
<evidence type="ECO:0000256" key="7">
    <source>
        <dbReference type="ARBA" id="ARBA00023329"/>
    </source>
</evidence>
<reference evidence="11" key="1">
    <citation type="journal article" date="2023" name="Mol. Biol. Evol.">
        <title>Third-Generation Sequencing Reveals the Adaptive Role of the Epigenome in Three Deep-Sea Polychaetes.</title>
        <authorList>
            <person name="Perez M."/>
            <person name="Aroh O."/>
            <person name="Sun Y."/>
            <person name="Lan Y."/>
            <person name="Juniper S.K."/>
            <person name="Young C.R."/>
            <person name="Angers B."/>
            <person name="Qian P.Y."/>
        </authorList>
    </citation>
    <scope>NUCLEOTIDE SEQUENCE</scope>
    <source>
        <strain evidence="11">P08H-3</strain>
    </source>
</reference>
<dbReference type="InterPro" id="IPR029071">
    <property type="entry name" value="Ubiquitin-like_domsf"/>
</dbReference>
<keyword evidence="12" id="KW-1185">Reference proteome</keyword>
<keyword evidence="4 10" id="KW-0072">Autophagy</keyword>
<evidence type="ECO:0000256" key="4">
    <source>
        <dbReference type="ARBA" id="ARBA00023006"/>
    </source>
</evidence>
<accession>A0AAD9MTW0</accession>
<organism evidence="11 12">
    <name type="scientific">Paralvinella palmiformis</name>
    <dbReference type="NCBI Taxonomy" id="53620"/>
    <lineage>
        <taxon>Eukaryota</taxon>
        <taxon>Metazoa</taxon>
        <taxon>Spiralia</taxon>
        <taxon>Lophotrochozoa</taxon>
        <taxon>Annelida</taxon>
        <taxon>Polychaeta</taxon>
        <taxon>Sedentaria</taxon>
        <taxon>Canalipalpata</taxon>
        <taxon>Terebellida</taxon>
        <taxon>Terebelliformia</taxon>
        <taxon>Alvinellidae</taxon>
        <taxon>Paralvinella</taxon>
    </lineage>
</organism>
<keyword evidence="3" id="KW-0963">Cytoplasm</keyword>